<evidence type="ECO:0000256" key="1">
    <source>
        <dbReference type="SAM" id="MobiDB-lite"/>
    </source>
</evidence>
<protein>
    <submittedName>
        <fullName evidence="2">TWO-COMPONENT RESPONSE REGULATOR</fullName>
    </submittedName>
</protein>
<proteinExistence type="predicted"/>
<name>A0A9Q0TTV2_SALPP</name>
<organism evidence="2 3">
    <name type="scientific">Salix purpurea</name>
    <name type="common">Purple osier willow</name>
    <dbReference type="NCBI Taxonomy" id="77065"/>
    <lineage>
        <taxon>Eukaryota</taxon>
        <taxon>Viridiplantae</taxon>
        <taxon>Streptophyta</taxon>
        <taxon>Embryophyta</taxon>
        <taxon>Tracheophyta</taxon>
        <taxon>Spermatophyta</taxon>
        <taxon>Magnoliopsida</taxon>
        <taxon>eudicotyledons</taxon>
        <taxon>Gunneridae</taxon>
        <taxon>Pentapetalae</taxon>
        <taxon>rosids</taxon>
        <taxon>fabids</taxon>
        <taxon>Malpighiales</taxon>
        <taxon>Salicaceae</taxon>
        <taxon>Saliceae</taxon>
        <taxon>Salix</taxon>
    </lineage>
</organism>
<accession>A0A9Q0TTV2</accession>
<evidence type="ECO:0000313" key="3">
    <source>
        <dbReference type="Proteomes" id="UP001151532"/>
    </source>
</evidence>
<feature type="compositionally biased region" description="Polar residues" evidence="1">
    <location>
        <begin position="298"/>
        <end position="308"/>
    </location>
</feature>
<feature type="region of interest" description="Disordered" evidence="1">
    <location>
        <begin position="274"/>
        <end position="327"/>
    </location>
</feature>
<keyword evidence="3" id="KW-1185">Reference proteome</keyword>
<feature type="compositionally biased region" description="Polar residues" evidence="1">
    <location>
        <begin position="186"/>
        <end position="199"/>
    </location>
</feature>
<reference evidence="2" key="2">
    <citation type="journal article" date="2023" name="Int. J. Mol. Sci.">
        <title>De Novo Assembly and Annotation of 11 Diverse Shrub Willow (Salix) Genomes Reveals Novel Gene Organization in Sex-Linked Regions.</title>
        <authorList>
            <person name="Hyden B."/>
            <person name="Feng K."/>
            <person name="Yates T.B."/>
            <person name="Jawdy S."/>
            <person name="Cereghino C."/>
            <person name="Smart L.B."/>
            <person name="Muchero W."/>
        </authorList>
    </citation>
    <scope>NUCLEOTIDE SEQUENCE</scope>
    <source>
        <tissue evidence="2">Shoot tip</tissue>
    </source>
</reference>
<feature type="compositionally biased region" description="Low complexity" evidence="1">
    <location>
        <begin position="204"/>
        <end position="218"/>
    </location>
</feature>
<reference evidence="2" key="1">
    <citation type="submission" date="2022-11" db="EMBL/GenBank/DDBJ databases">
        <authorList>
            <person name="Hyden B.L."/>
            <person name="Feng K."/>
            <person name="Yates T."/>
            <person name="Jawdy S."/>
            <person name="Smart L.B."/>
            <person name="Muchero W."/>
        </authorList>
    </citation>
    <scope>NUCLEOTIDE SEQUENCE</scope>
    <source>
        <tissue evidence="2">Shoot tip</tissue>
    </source>
</reference>
<sequence>MKKCGKQADEFDNIAMGKDLKIGVPGIPNLQLNDSCEEVLTNIAGNNGERFREIKPEQDIGHLEKAQVEVNSEKHNTELGNQGNDIIINITNPQIESEVLDIPHSCSSNNKNKVVYESKEMPSLELSLKRLRDIGAAGASSHERNVLRHSAFSRYNSASTPDQAPTGNVGSFYLLDNCSEAAKAETMQNLQSNSNSTPRNPHPNGSSNNNIVGSKNNNAFTKPLVIRDKPTPKSTVKCLHPPAFQPVQNDHTPLPQPVIQAAASQCGSSNILSTPMEGNGGNYSLNGRRGSSVALNPKGTNLESNSGTAGKDETPETGDESGSRSRVGRVCFAPREAAAALNKFCQKRKERCFEKKRRKKLAEQRSRVTSSI</sequence>
<feature type="region of interest" description="Disordered" evidence="1">
    <location>
        <begin position="185"/>
        <end position="222"/>
    </location>
</feature>
<evidence type="ECO:0000313" key="2">
    <source>
        <dbReference type="EMBL" id="KAJ6717770.1"/>
    </source>
</evidence>
<comment type="caution">
    <text evidence="2">The sequence shown here is derived from an EMBL/GenBank/DDBJ whole genome shotgun (WGS) entry which is preliminary data.</text>
</comment>
<dbReference type="OrthoDB" id="60033at2759"/>
<dbReference type="AlphaFoldDB" id="A0A9Q0TTV2"/>
<dbReference type="EMBL" id="JAPFFK010000014">
    <property type="protein sequence ID" value="KAJ6717770.1"/>
    <property type="molecule type" value="Genomic_DNA"/>
</dbReference>
<dbReference type="Proteomes" id="UP001151532">
    <property type="component" value="Chromosome 10"/>
</dbReference>
<gene>
    <name evidence="2" type="ORF">OIU79_005833</name>
</gene>